<dbReference type="PANTHER" id="PTHR13326:SF21">
    <property type="entry name" value="PSEUDOURIDYLATE SYNTHASE PUS7L"/>
    <property type="match status" value="1"/>
</dbReference>
<dbReference type="RefSeq" id="XP_028542639.1">
    <property type="nucleotide sequence ID" value="XM_028686838.1"/>
</dbReference>
<keyword evidence="2" id="KW-0819">tRNA processing</keyword>
<dbReference type="InterPro" id="IPR020119">
    <property type="entry name" value="PsdUridine_synth_TruD_CS"/>
</dbReference>
<evidence type="ECO:0000256" key="2">
    <source>
        <dbReference type="ARBA" id="ARBA00022694"/>
    </source>
</evidence>
<feature type="region of interest" description="Disordered" evidence="4">
    <location>
        <begin position="674"/>
        <end position="702"/>
    </location>
</feature>
<comment type="similarity">
    <text evidence="1">Belongs to the pseudouridine synthase TruD family.</text>
</comment>
<dbReference type="PROSITE" id="PS50984">
    <property type="entry name" value="TRUD"/>
    <property type="match status" value="1"/>
</dbReference>
<reference evidence="7" key="1">
    <citation type="submission" date="2017-04" db="EMBL/GenBank/DDBJ databases">
        <title>Plasmodium gonderi genome.</title>
        <authorList>
            <person name="Arisue N."/>
            <person name="Honma H."/>
            <person name="Kawai S."/>
            <person name="Tougan T."/>
            <person name="Tanabe K."/>
            <person name="Horii T."/>
        </authorList>
    </citation>
    <scope>NUCLEOTIDE SEQUENCE [LARGE SCALE GENOMIC DNA]</scope>
    <source>
        <strain evidence="7">ATCC 30045</strain>
    </source>
</reference>
<dbReference type="OrthoDB" id="447290at2759"/>
<dbReference type="SUPFAM" id="SSF55120">
    <property type="entry name" value="Pseudouridine synthase"/>
    <property type="match status" value="1"/>
</dbReference>
<dbReference type="PROSITE" id="PS01268">
    <property type="entry name" value="UPF0024"/>
    <property type="match status" value="1"/>
</dbReference>
<dbReference type="Gene3D" id="3.30.2350.20">
    <property type="entry name" value="TruD, catalytic domain"/>
    <property type="match status" value="2"/>
</dbReference>
<protein>
    <recommendedName>
        <fullName evidence="5">TRUD domain-containing protein</fullName>
    </recommendedName>
</protein>
<evidence type="ECO:0000313" key="7">
    <source>
        <dbReference type="Proteomes" id="UP000195521"/>
    </source>
</evidence>
<evidence type="ECO:0000259" key="5">
    <source>
        <dbReference type="PROSITE" id="PS50984"/>
    </source>
</evidence>
<dbReference type="EMBL" id="BDQF01000007">
    <property type="protein sequence ID" value="GAW80050.1"/>
    <property type="molecule type" value="Genomic_DNA"/>
</dbReference>
<dbReference type="GO" id="GO:0005634">
    <property type="term" value="C:nucleus"/>
    <property type="evidence" value="ECO:0007669"/>
    <property type="project" value="TreeGrafter"/>
</dbReference>
<dbReference type="PANTHER" id="PTHR13326">
    <property type="entry name" value="TRNA PSEUDOURIDINE SYNTHASE D"/>
    <property type="match status" value="1"/>
</dbReference>
<dbReference type="InterPro" id="IPR011760">
    <property type="entry name" value="PsdUridine_synth_TruD_insert"/>
</dbReference>
<proteinExistence type="inferred from homology"/>
<gene>
    <name evidence="6" type="ORF">PGO_061950</name>
</gene>
<organism evidence="6 7">
    <name type="scientific">Plasmodium gonderi</name>
    <dbReference type="NCBI Taxonomy" id="77519"/>
    <lineage>
        <taxon>Eukaryota</taxon>
        <taxon>Sar</taxon>
        <taxon>Alveolata</taxon>
        <taxon>Apicomplexa</taxon>
        <taxon>Aconoidasida</taxon>
        <taxon>Haemosporida</taxon>
        <taxon>Plasmodiidae</taxon>
        <taxon>Plasmodium</taxon>
        <taxon>Plasmodium (Plasmodium)</taxon>
    </lineage>
</organism>
<sequence length="1062" mass="123115">MIEAKIEPTIYGRNHGIDYLFRKDLHNNDGIEGKIKTIYEDFHVHEITKDNEILRLEQLIHKKKINEIIEQNEKNEKDKLLLSITNKELHLHVLAKYVNEYNIRTFKQFMSILYDIYQLKENDQTDEMQIGKTVERLKNVSVPYCLFINLDDLPIQDKSHFDENGDAICNEESMGSDSHCGESAFSEPNSPEDPKDRNKNARKNIHKIIHQYYPFLLTETINVPKNQSVLSHGNILQNNSSNNYNCENIVEENKTDDKISVLQIYPSFNCLKSILPRGIFNKLKGKTKKSRFSENDLLENIICQKLDKIDKKKEITMFPKRLKLSDGEEVVAPDIFDAKEDDLFENKKRKFESETLSKICCEKSLKMFNIHGENKRARTEVREISNDKNIYEVHSYININSKLEEEKNPKETIQRTCNEKNASSSICVAKTDGRNNNDQEGIGCHKGGLNELPNKVQIHSRVEGIFLDKLNNFRKNKKEQKKEKKYLHFNLYKENKDIYEILSKIKFNLKKKNADISYCGIKDKRGITVQKFCIHKIKKYDLFRIIKNDSDTGGSSWCNNVYISNLCYEKNKLSLGDLKGNFFKILIRGVDNSAEKKFQVLSDSFSKLGFVNYYGYQRFGSKNIKNYDIGICILKKNYKEALFYVIENSGLDRNKKDRLIAYLNEIDEKKDAINGNEDDENHLLNSFDDETGTQNKGIDKKNDQQLSEKIYTSNKNGNQVESNNNIPLHLPYEAVNTFSKKNNKKKKKFMHCSNKKVVHNVLPSEINEIINSISNQSHVEKTILCSLKNDKSFKNAFMNIPKNIFSLFIHSTQSLIFNILTSIRMKKYGLNVVVGDLIESNCNNEITLTNESSNDEHQSDLSSGNENLWEKNIIKVTNENISLYNIYDVVLPLPGDKNFIFPPNLMDEYKNVLNSMQLTLDDFKSEKNFFNASGGYRKIVVKPYDFKSFFIKSDDVYVNRIPLIRSDLCRLMDGEKGATECDPQNGEEKIGDEKVDDKKMDGEKINETEEMKEHIIFVPNDDYHEYLIKEIPKYQTKASIFLICSLPKSSYITVALMEVLKS</sequence>
<dbReference type="InterPro" id="IPR042214">
    <property type="entry name" value="TruD_catalytic"/>
</dbReference>
<dbReference type="Proteomes" id="UP000195521">
    <property type="component" value="Unassembled WGS sequence"/>
</dbReference>
<dbReference type="GO" id="GO:0008033">
    <property type="term" value="P:tRNA processing"/>
    <property type="evidence" value="ECO:0007669"/>
    <property type="project" value="UniProtKB-KW"/>
</dbReference>
<keyword evidence="7" id="KW-1185">Reference proteome</keyword>
<feature type="region of interest" description="Disordered" evidence="4">
    <location>
        <begin position="166"/>
        <end position="199"/>
    </location>
</feature>
<dbReference type="InterPro" id="IPR020103">
    <property type="entry name" value="PsdUridine_synth_cat_dom_sf"/>
</dbReference>
<dbReference type="GO" id="GO:0009982">
    <property type="term" value="F:pseudouridine synthase activity"/>
    <property type="evidence" value="ECO:0007669"/>
    <property type="project" value="InterPro"/>
</dbReference>
<dbReference type="Pfam" id="PF01142">
    <property type="entry name" value="TruD"/>
    <property type="match status" value="2"/>
</dbReference>
<feature type="domain" description="TRUD" evidence="5">
    <location>
        <begin position="609"/>
        <end position="942"/>
    </location>
</feature>
<dbReference type="GO" id="GO:0001522">
    <property type="term" value="P:pseudouridine synthesis"/>
    <property type="evidence" value="ECO:0007669"/>
    <property type="project" value="InterPro"/>
</dbReference>
<dbReference type="CDD" id="cd02576">
    <property type="entry name" value="PseudoU_synth_ScPUS7"/>
    <property type="match status" value="1"/>
</dbReference>
<name>A0A1Y1JCT9_PLAGO</name>
<dbReference type="GeneID" id="39746762"/>
<dbReference type="GO" id="GO:0003723">
    <property type="term" value="F:RNA binding"/>
    <property type="evidence" value="ECO:0007669"/>
    <property type="project" value="InterPro"/>
</dbReference>
<dbReference type="OMA" id="YYGHQRF"/>
<accession>A0A1Y1JCT9</accession>
<evidence type="ECO:0000256" key="1">
    <source>
        <dbReference type="ARBA" id="ARBA00007953"/>
    </source>
</evidence>
<keyword evidence="3" id="KW-0413">Isomerase</keyword>
<evidence type="ECO:0000256" key="3">
    <source>
        <dbReference type="ARBA" id="ARBA00023235"/>
    </source>
</evidence>
<evidence type="ECO:0000313" key="6">
    <source>
        <dbReference type="EMBL" id="GAW80050.1"/>
    </source>
</evidence>
<dbReference type="InterPro" id="IPR001656">
    <property type="entry name" value="PsdUridine_synth_TruD"/>
</dbReference>
<comment type="caution">
    <text evidence="6">The sequence shown here is derived from an EMBL/GenBank/DDBJ whole genome shotgun (WGS) entry which is preliminary data.</text>
</comment>
<evidence type="ECO:0000256" key="4">
    <source>
        <dbReference type="SAM" id="MobiDB-lite"/>
    </source>
</evidence>
<dbReference type="AlphaFoldDB" id="A0A1Y1JCT9"/>